<dbReference type="OrthoDB" id="185373at2759"/>
<dbReference type="RefSeq" id="XP_010270724.1">
    <property type="nucleotide sequence ID" value="XM_010272422.2"/>
</dbReference>
<dbReference type="PANTHER" id="PTHR47926:SF536">
    <property type="entry name" value="DYW DOMAIN-CONTAINING PROTEIN"/>
    <property type="match status" value="1"/>
</dbReference>
<dbReference type="RefSeq" id="XP_010270723.1">
    <property type="nucleotide sequence ID" value="XM_010272421.2"/>
</dbReference>
<dbReference type="GO" id="GO:0008270">
    <property type="term" value="F:zinc ion binding"/>
    <property type="evidence" value="ECO:0007669"/>
    <property type="project" value="InterPro"/>
</dbReference>
<dbReference type="FunFam" id="1.25.40.10:FF:000725">
    <property type="entry name" value="Pentatricopeptide repeat-containing protein At3g63370, chloroplastic"/>
    <property type="match status" value="1"/>
</dbReference>
<dbReference type="InterPro" id="IPR046960">
    <property type="entry name" value="PPR_At4g14850-like_plant"/>
</dbReference>
<dbReference type="FunFam" id="1.25.40.10:FF:000607">
    <property type="entry name" value="Pentatricopeptide repeat-containing protein, mitochondrial"/>
    <property type="match status" value="1"/>
</dbReference>
<evidence type="ECO:0000313" key="8">
    <source>
        <dbReference type="RefSeq" id="XP_010270725.1"/>
    </source>
</evidence>
<keyword evidence="2" id="KW-0677">Repeat</keyword>
<feature type="domain" description="DYW" evidence="4">
    <location>
        <begin position="756"/>
        <end position="848"/>
    </location>
</feature>
<dbReference type="FunFam" id="1.25.40.10:FF:000285">
    <property type="entry name" value="Pentatricopeptide repeat-containing protein, chloroplastic"/>
    <property type="match status" value="1"/>
</dbReference>
<feature type="repeat" description="PPR" evidence="3">
    <location>
        <begin position="237"/>
        <end position="271"/>
    </location>
</feature>
<sequence>MTRITKRYVISQAFHAATPPKPVFSGTLSLVHFHGEGRASSNDSVLKSLSKETNIKEAIKILERSDNVGIGAYTRLLEACIRSKSLSGGEKIHQYLLKNNTHIRSSIVLEKLTRLYVECGEVELARNVFDRIPNPNVVLWNSMIRAYSWDGLFDRAVDLYYEMCDMGVEPNKFTFPFVLKACSVLKALEDGKKIHDHAKRIGLDFDIYVSTALVDLYSKCGCLNEAQIIFDKMPKRDVVAWNAMIAGSALHGLYKDTIGLFLEMQKAGTNPNTSTIVAVLPTVGQAKVLNQGKSMHCYCVRRTFDKDVQVGTAVLDMYAKCEQLDYARRIFNTMGVRTEVTWSAMIGGYVSCGCMGEALKMFDQMLLKDEMDPTPATLGIVLRACAKLTDIDRGRQIHGYTIKSGFLLDIMVGNSLLSMYAKSGLIDDAISLFNKMEAKDTVSYGAIISGCGQNGNAKEALFIFHKMQVSGAHPDLATMLGVLPACAHLAALKQGRSGHGYLIVHGFSSDTSIGNALIDMYSKCGRIDVAREVFDRIPKQDIVSWNAMIAGYGINGLGMEALRLFHDLQKVGIKPDDVTFVCILSACSHSGLITEGKHLFYAMNKDFNIIPRMEHYICMVDLLGRGGFLDEAHNFIQRMPFEPDVQVWGALLGACRIHGNIELGEVVSKNIQRLGPEGTGNFVLLSNIYSAAGRWVDAAHVRIVQKDWGFKKSPGCSWVEVSGSVHAFIGGDHSHPQSALIYEKLEELLVEMKKLGYHADASFVFQDVEEEEKERILLYHSEKLAIAFAILSLSPNKTIFVTKNLRVCGDCHSAIKFITMVTKRVISVRDTSRFHHFKDGTCNCRDFW</sequence>
<dbReference type="FunFam" id="1.25.40.10:FF:001822">
    <property type="entry name" value="Pentatricopeptide repeat-containing family protein"/>
    <property type="match status" value="1"/>
</dbReference>
<dbReference type="GeneID" id="104606961"/>
<feature type="repeat" description="PPR" evidence="3">
    <location>
        <begin position="510"/>
        <end position="540"/>
    </location>
</feature>
<feature type="repeat" description="PPR" evidence="3">
    <location>
        <begin position="541"/>
        <end position="575"/>
    </location>
</feature>
<dbReference type="InterPro" id="IPR002885">
    <property type="entry name" value="PPR_rpt"/>
</dbReference>
<dbReference type="Pfam" id="PF20431">
    <property type="entry name" value="E_motif"/>
    <property type="match status" value="1"/>
</dbReference>
<comment type="similarity">
    <text evidence="1">Belongs to the PPR family. PCMP-H subfamily.</text>
</comment>
<evidence type="ECO:0000259" key="4">
    <source>
        <dbReference type="Pfam" id="PF14432"/>
    </source>
</evidence>
<dbReference type="GO" id="GO:0003723">
    <property type="term" value="F:RNA binding"/>
    <property type="evidence" value="ECO:0000318"/>
    <property type="project" value="GO_Central"/>
</dbReference>
<dbReference type="RefSeq" id="XP_010270726.1">
    <property type="nucleotide sequence ID" value="XM_010272424.2"/>
</dbReference>
<dbReference type="InterPro" id="IPR032867">
    <property type="entry name" value="DYW_dom"/>
</dbReference>
<feature type="repeat" description="PPR" evidence="3">
    <location>
        <begin position="409"/>
        <end position="439"/>
    </location>
</feature>
<evidence type="ECO:0000256" key="3">
    <source>
        <dbReference type="PROSITE-ProRule" id="PRU00708"/>
    </source>
</evidence>
<evidence type="ECO:0000256" key="2">
    <source>
        <dbReference type="ARBA" id="ARBA00022737"/>
    </source>
</evidence>
<dbReference type="AlphaFoldDB" id="A0A1U8B4L8"/>
<dbReference type="Pfam" id="PF01535">
    <property type="entry name" value="PPR"/>
    <property type="match status" value="5"/>
</dbReference>
<dbReference type="GO" id="GO:0009451">
    <property type="term" value="P:RNA modification"/>
    <property type="evidence" value="ECO:0000318"/>
    <property type="project" value="GO_Central"/>
</dbReference>
<accession>A0A1U8B4L8</accession>
<dbReference type="Gene3D" id="1.25.40.10">
    <property type="entry name" value="Tetratricopeptide repeat domain"/>
    <property type="match status" value="6"/>
</dbReference>
<evidence type="ECO:0000313" key="9">
    <source>
        <dbReference type="RefSeq" id="XP_010270726.1"/>
    </source>
</evidence>
<dbReference type="RefSeq" id="XP_010270725.1">
    <property type="nucleotide sequence ID" value="XM_010272423.2"/>
</dbReference>
<dbReference type="Pfam" id="PF14432">
    <property type="entry name" value="DYW_deaminase"/>
    <property type="match status" value="1"/>
</dbReference>
<evidence type="ECO:0000256" key="1">
    <source>
        <dbReference type="ARBA" id="ARBA00006643"/>
    </source>
</evidence>
<evidence type="ECO:0000313" key="5">
    <source>
        <dbReference type="Proteomes" id="UP000189703"/>
    </source>
</evidence>
<gene>
    <name evidence="6 7 8 9 10" type="primary">LOC104606961</name>
</gene>
<proteinExistence type="inferred from homology"/>
<reference evidence="6 7" key="1">
    <citation type="submission" date="2025-04" db="UniProtKB">
        <authorList>
            <consortium name="RefSeq"/>
        </authorList>
    </citation>
    <scope>IDENTIFICATION</scope>
</reference>
<dbReference type="FunFam" id="1.25.40.10:FF:000031">
    <property type="entry name" value="Pentatricopeptide repeat-containing protein mitochondrial"/>
    <property type="match status" value="1"/>
</dbReference>
<dbReference type="PROSITE" id="PS51375">
    <property type="entry name" value="PPR"/>
    <property type="match status" value="7"/>
</dbReference>
<evidence type="ECO:0000313" key="6">
    <source>
        <dbReference type="RefSeq" id="XP_010270723.1"/>
    </source>
</evidence>
<dbReference type="OMA" id="MQACNVE"/>
<evidence type="ECO:0000313" key="10">
    <source>
        <dbReference type="RefSeq" id="XP_010270728.1"/>
    </source>
</evidence>
<name>A0A1U8B4L8_NELNU</name>
<dbReference type="FunFam" id="1.25.40.10:FF:000366">
    <property type="entry name" value="Pentatricopeptide (PPR) repeat-containing protein"/>
    <property type="match status" value="1"/>
</dbReference>
<dbReference type="RefSeq" id="XP_010270728.1">
    <property type="nucleotide sequence ID" value="XM_010272426.2"/>
</dbReference>
<dbReference type="KEGG" id="nnu:104606961"/>
<dbReference type="NCBIfam" id="TIGR00756">
    <property type="entry name" value="PPR"/>
    <property type="match status" value="7"/>
</dbReference>
<evidence type="ECO:0000313" key="7">
    <source>
        <dbReference type="RefSeq" id="XP_010270724.1"/>
    </source>
</evidence>
<feature type="repeat" description="PPR" evidence="3">
    <location>
        <begin position="136"/>
        <end position="170"/>
    </location>
</feature>
<organism evidence="5 9">
    <name type="scientific">Nelumbo nucifera</name>
    <name type="common">Sacred lotus</name>
    <dbReference type="NCBI Taxonomy" id="4432"/>
    <lineage>
        <taxon>Eukaryota</taxon>
        <taxon>Viridiplantae</taxon>
        <taxon>Streptophyta</taxon>
        <taxon>Embryophyta</taxon>
        <taxon>Tracheophyta</taxon>
        <taxon>Spermatophyta</taxon>
        <taxon>Magnoliopsida</taxon>
        <taxon>Proteales</taxon>
        <taxon>Nelumbonaceae</taxon>
        <taxon>Nelumbo</taxon>
    </lineage>
</organism>
<dbReference type="eggNOG" id="KOG4197">
    <property type="taxonomic scope" value="Eukaryota"/>
</dbReference>
<dbReference type="InterPro" id="IPR046848">
    <property type="entry name" value="E_motif"/>
</dbReference>
<feature type="repeat" description="PPR" evidence="3">
    <location>
        <begin position="440"/>
        <end position="474"/>
    </location>
</feature>
<dbReference type="Pfam" id="PF20430">
    <property type="entry name" value="Eplus_motif"/>
    <property type="match status" value="1"/>
</dbReference>
<feature type="repeat" description="PPR" evidence="3">
    <location>
        <begin position="338"/>
        <end position="373"/>
    </location>
</feature>
<dbReference type="PANTHER" id="PTHR47926">
    <property type="entry name" value="PENTATRICOPEPTIDE REPEAT-CONTAINING PROTEIN"/>
    <property type="match status" value="1"/>
</dbReference>
<dbReference type="Pfam" id="PF13041">
    <property type="entry name" value="PPR_2"/>
    <property type="match status" value="3"/>
</dbReference>
<dbReference type="Proteomes" id="UP000189703">
    <property type="component" value="Unplaced"/>
</dbReference>
<protein>
    <submittedName>
        <fullName evidence="6 7">Pentatricopeptide repeat-containing protein At3g16610</fullName>
    </submittedName>
</protein>
<keyword evidence="5" id="KW-1185">Reference proteome</keyword>
<dbReference type="InterPro" id="IPR011990">
    <property type="entry name" value="TPR-like_helical_dom_sf"/>
</dbReference>
<dbReference type="InterPro" id="IPR046849">
    <property type="entry name" value="E2_motif"/>
</dbReference>